<organism evidence="1 2">
    <name type="scientific">Cronartium quercuum f. sp. fusiforme G11</name>
    <dbReference type="NCBI Taxonomy" id="708437"/>
    <lineage>
        <taxon>Eukaryota</taxon>
        <taxon>Fungi</taxon>
        <taxon>Dikarya</taxon>
        <taxon>Basidiomycota</taxon>
        <taxon>Pucciniomycotina</taxon>
        <taxon>Pucciniomycetes</taxon>
        <taxon>Pucciniales</taxon>
        <taxon>Coleosporiaceae</taxon>
        <taxon>Cronartium</taxon>
    </lineage>
</organism>
<gene>
    <name evidence="1" type="ORF">CROQUDRAFT_328233</name>
</gene>
<accession>A0A9P6NAU2</accession>
<dbReference type="OrthoDB" id="373498at2759"/>
<evidence type="ECO:0000313" key="2">
    <source>
        <dbReference type="Proteomes" id="UP000886653"/>
    </source>
</evidence>
<sequence>MGKTYVIEHMEADEQIAQRPMPEWVVLEYQHILQQIGVESLPENNSVAVASPTSSLPSTPLGSSSRAVFANLTSAGTDGLIDALNKRSDRPIARSLKTLASTPPAELARPDRCTCTVLPVLELMSAERVSLSEVCLLDPRAEQAIGPSDALRFRWFLFGGILGDDPPQDRTAQLRKFGFPSRHLGPVQMTTDTAVAVTKRVIEDGKKLDKLLWTDRPTITFGPHESVEMPFRYLADEAGEPIMPKGMKELIRKDMDRAFEF</sequence>
<dbReference type="Pfam" id="PF04252">
    <property type="entry name" value="SFM1-like"/>
    <property type="match status" value="1"/>
</dbReference>
<name>A0A9P6NAU2_9BASI</name>
<protein>
    <recommendedName>
        <fullName evidence="3">DUF431-domain-containing protein</fullName>
    </recommendedName>
</protein>
<dbReference type="InterPro" id="IPR007364">
    <property type="entry name" value="SFM1-like"/>
</dbReference>
<reference evidence="1" key="1">
    <citation type="submission" date="2013-11" db="EMBL/GenBank/DDBJ databases">
        <title>Genome sequence of the fusiform rust pathogen reveals effectors for host alternation and coevolution with pine.</title>
        <authorList>
            <consortium name="DOE Joint Genome Institute"/>
            <person name="Smith K."/>
            <person name="Pendleton A."/>
            <person name="Kubisiak T."/>
            <person name="Anderson C."/>
            <person name="Salamov A."/>
            <person name="Aerts A."/>
            <person name="Riley R."/>
            <person name="Clum A."/>
            <person name="Lindquist E."/>
            <person name="Ence D."/>
            <person name="Campbell M."/>
            <person name="Kronenberg Z."/>
            <person name="Feau N."/>
            <person name="Dhillon B."/>
            <person name="Hamelin R."/>
            <person name="Burleigh J."/>
            <person name="Smith J."/>
            <person name="Yandell M."/>
            <person name="Nelson C."/>
            <person name="Grigoriev I."/>
            <person name="Davis J."/>
        </authorList>
    </citation>
    <scope>NUCLEOTIDE SEQUENCE</scope>
    <source>
        <strain evidence="1">G11</strain>
    </source>
</reference>
<dbReference type="PANTHER" id="PTHR35517">
    <property type="entry name" value="PROTEIN ARGININE N-METHYLTRANSFERASE SFM1"/>
    <property type="match status" value="1"/>
</dbReference>
<dbReference type="PANTHER" id="PTHR35517:SF1">
    <property type="entry name" value="PROTEIN ARGININE N-METHYLTRANSFERASE SFM1"/>
    <property type="match status" value="1"/>
</dbReference>
<dbReference type="Proteomes" id="UP000886653">
    <property type="component" value="Unassembled WGS sequence"/>
</dbReference>
<dbReference type="GO" id="GO:0035241">
    <property type="term" value="F:protein-arginine omega-N monomethyltransferase activity"/>
    <property type="evidence" value="ECO:0007669"/>
    <property type="project" value="TreeGrafter"/>
</dbReference>
<dbReference type="AlphaFoldDB" id="A0A9P6NAU2"/>
<dbReference type="CDD" id="cd18090">
    <property type="entry name" value="Arginine_MT_Sfm1"/>
    <property type="match status" value="1"/>
</dbReference>
<proteinExistence type="predicted"/>
<keyword evidence="2" id="KW-1185">Reference proteome</keyword>
<evidence type="ECO:0008006" key="3">
    <source>
        <dbReference type="Google" id="ProtNLM"/>
    </source>
</evidence>
<evidence type="ECO:0000313" key="1">
    <source>
        <dbReference type="EMBL" id="KAG0140839.1"/>
    </source>
</evidence>
<comment type="caution">
    <text evidence="1">The sequence shown here is derived from an EMBL/GenBank/DDBJ whole genome shotgun (WGS) entry which is preliminary data.</text>
</comment>
<dbReference type="EMBL" id="MU167416">
    <property type="protein sequence ID" value="KAG0140839.1"/>
    <property type="molecule type" value="Genomic_DNA"/>
</dbReference>